<evidence type="ECO:0000313" key="2">
    <source>
        <dbReference type="Proteomes" id="UP000286931"/>
    </source>
</evidence>
<protein>
    <submittedName>
        <fullName evidence="1">Uncharacterized protein</fullName>
    </submittedName>
</protein>
<name>A0A401Z2E6_9ACTN</name>
<dbReference type="RefSeq" id="WP_281290611.1">
    <property type="nucleotide sequence ID" value="NZ_BIFH01000044.1"/>
</dbReference>
<organism evidence="1 2">
    <name type="scientific">Embleya hyalina</name>
    <dbReference type="NCBI Taxonomy" id="516124"/>
    <lineage>
        <taxon>Bacteria</taxon>
        <taxon>Bacillati</taxon>
        <taxon>Actinomycetota</taxon>
        <taxon>Actinomycetes</taxon>
        <taxon>Kitasatosporales</taxon>
        <taxon>Streptomycetaceae</taxon>
        <taxon>Embleya</taxon>
    </lineage>
</organism>
<sequence length="42" mass="4445">MSLVDGNDPAATLAVLRDVATARETIVNTTTRAGRTRSASER</sequence>
<dbReference type="EMBL" id="BIFH01000044">
    <property type="protein sequence ID" value="GCE01037.1"/>
    <property type="molecule type" value="Genomic_DNA"/>
</dbReference>
<dbReference type="AlphaFoldDB" id="A0A401Z2E6"/>
<accession>A0A401Z2E6</accession>
<dbReference type="Proteomes" id="UP000286931">
    <property type="component" value="Unassembled WGS sequence"/>
</dbReference>
<evidence type="ECO:0000313" key="1">
    <source>
        <dbReference type="EMBL" id="GCE01037.1"/>
    </source>
</evidence>
<gene>
    <name evidence="1" type="ORF">EHYA_08776</name>
</gene>
<proteinExistence type="predicted"/>
<comment type="caution">
    <text evidence="1">The sequence shown here is derived from an EMBL/GenBank/DDBJ whole genome shotgun (WGS) entry which is preliminary data.</text>
</comment>
<keyword evidence="2" id="KW-1185">Reference proteome</keyword>
<reference evidence="1 2" key="1">
    <citation type="submission" date="2018-12" db="EMBL/GenBank/DDBJ databases">
        <title>Draft genome sequence of Embleya hyalina NBRC 13850T.</title>
        <authorList>
            <person name="Komaki H."/>
            <person name="Hosoyama A."/>
            <person name="Kimura A."/>
            <person name="Ichikawa N."/>
            <person name="Tamura T."/>
        </authorList>
    </citation>
    <scope>NUCLEOTIDE SEQUENCE [LARGE SCALE GENOMIC DNA]</scope>
    <source>
        <strain evidence="1 2">NBRC 13850</strain>
    </source>
</reference>